<evidence type="ECO:0000256" key="10">
    <source>
        <dbReference type="PROSITE-ProRule" id="PRU00169"/>
    </source>
</evidence>
<evidence type="ECO:0000256" key="8">
    <source>
        <dbReference type="ARBA" id="ARBA00022840"/>
    </source>
</evidence>
<keyword evidence="7" id="KW-0418">Kinase</keyword>
<dbReference type="InterPro" id="IPR001789">
    <property type="entry name" value="Sig_transdc_resp-reg_receiver"/>
</dbReference>
<dbReference type="Gene3D" id="1.10.287.130">
    <property type="match status" value="1"/>
</dbReference>
<dbReference type="CDD" id="cd00130">
    <property type="entry name" value="PAS"/>
    <property type="match status" value="1"/>
</dbReference>
<proteinExistence type="predicted"/>
<evidence type="ECO:0000259" key="11">
    <source>
        <dbReference type="PROSITE" id="PS50109"/>
    </source>
</evidence>
<keyword evidence="8 15" id="KW-0067">ATP-binding</keyword>
<dbReference type="InterPro" id="IPR000014">
    <property type="entry name" value="PAS"/>
</dbReference>
<evidence type="ECO:0000256" key="5">
    <source>
        <dbReference type="ARBA" id="ARBA00022679"/>
    </source>
</evidence>
<dbReference type="InterPro" id="IPR003661">
    <property type="entry name" value="HisK_dim/P_dom"/>
</dbReference>
<dbReference type="SUPFAM" id="SSF47384">
    <property type="entry name" value="Homodimeric domain of signal transducing histidine kinase"/>
    <property type="match status" value="1"/>
</dbReference>
<feature type="domain" description="HAMP" evidence="14">
    <location>
        <begin position="23"/>
        <end position="76"/>
    </location>
</feature>
<dbReference type="InterPro" id="IPR035965">
    <property type="entry name" value="PAS-like_dom_sf"/>
</dbReference>
<dbReference type="InterPro" id="IPR011006">
    <property type="entry name" value="CheY-like_superfamily"/>
</dbReference>
<sequence length="633" mass="72309">MEQYPCPYGGYLKCNNPLCEYRHSLSEVLHLCSDVLLKIAEGDTSYKIDLQCERYAVQRLINSINKVSEELSAMIELTHELAIGICEHFDVLRSIHEGDFTATASEDSPVEIVRMLGQLINKQKETFMKFISDIKKQDEEILHLYEQQKTIISSVGVAIIVVEEDMTIEFTNEEFEALTGYKKEEIEGKMKWTEFFAEEMLEKMIEYYKLRRISPSLAPRQYESKLKDRNGKVRDVLLSVAMIPYTKKSVASIIDISERKKIQEQIIHSQKMESLGVLSGRVAHEFNNILTGIIGFAGLLHTKIEEPALKNFVEKILDAGERARDLAKKLLTFSRKEEVGEVQKISLNKYLKEFSDFVRPIIGKDIELKLHFPEEEIFYKIDKTHLEVILMNLVTNARDAMPEGGKLSIGLKEIYIDAEYSYTHPLVKPGDYVLLCVSDTGKGMDEETKQKIFEPFFTTKPKGKGTGLGLATVFGLVRQYDGHIHVYSEPSKGTTFKIYLPAKDRKTKHSIDPEVLKGKETILVVDDDEQTRGFVSSFLKEYGYTVYEAKNGDEALELYEKHKDEIALCLIDLVMPGIPGIEVMRHIKRIKPEAKVIIMSGHPVQLKDVISVEKTVSPEEILFKIRNTIDEKE</sequence>
<evidence type="ECO:0000313" key="15">
    <source>
        <dbReference type="EMBL" id="XCH46161.1"/>
    </source>
</evidence>
<evidence type="ECO:0000259" key="14">
    <source>
        <dbReference type="PROSITE" id="PS50885"/>
    </source>
</evidence>
<dbReference type="KEGG" id="taut:V4D30_07410"/>
<dbReference type="PANTHER" id="PTHR43065">
    <property type="entry name" value="SENSOR HISTIDINE KINASE"/>
    <property type="match status" value="1"/>
</dbReference>
<protein>
    <recommendedName>
        <fullName evidence="3">histidine kinase</fullName>
        <ecNumber evidence="3">2.7.13.3</ecNumber>
    </recommendedName>
</protein>
<dbReference type="PROSITE" id="PS50110">
    <property type="entry name" value="RESPONSE_REGULATORY"/>
    <property type="match status" value="1"/>
</dbReference>
<dbReference type="SMART" id="SM00448">
    <property type="entry name" value="REC"/>
    <property type="match status" value="1"/>
</dbReference>
<dbReference type="InterPro" id="IPR036097">
    <property type="entry name" value="HisK_dim/P_sf"/>
</dbReference>
<dbReference type="Pfam" id="PF00072">
    <property type="entry name" value="Response_reg"/>
    <property type="match status" value="1"/>
</dbReference>
<dbReference type="SUPFAM" id="SSF52172">
    <property type="entry name" value="CheY-like"/>
    <property type="match status" value="1"/>
</dbReference>
<dbReference type="InterPro" id="IPR036890">
    <property type="entry name" value="HATPase_C_sf"/>
</dbReference>
<accession>A0AAU8GU96</accession>
<dbReference type="GO" id="GO:0016020">
    <property type="term" value="C:membrane"/>
    <property type="evidence" value="ECO:0007669"/>
    <property type="project" value="UniProtKB-SubCell"/>
</dbReference>
<keyword evidence="4 10" id="KW-0597">Phosphoprotein</keyword>
<dbReference type="RefSeq" id="WP_353683700.1">
    <property type="nucleotide sequence ID" value="NZ_CP144373.1"/>
</dbReference>
<feature type="domain" description="Histidine kinase" evidence="11">
    <location>
        <begin position="281"/>
        <end position="504"/>
    </location>
</feature>
<dbReference type="Pfam" id="PF13426">
    <property type="entry name" value="PAS_9"/>
    <property type="match status" value="1"/>
</dbReference>
<dbReference type="Gene3D" id="3.30.565.10">
    <property type="entry name" value="Histidine kinase-like ATPase, C-terminal domain"/>
    <property type="match status" value="1"/>
</dbReference>
<dbReference type="PRINTS" id="PR00344">
    <property type="entry name" value="BCTRLSENSOR"/>
</dbReference>
<dbReference type="SMART" id="SM00387">
    <property type="entry name" value="HATPase_c"/>
    <property type="match status" value="1"/>
</dbReference>
<evidence type="ECO:0000256" key="4">
    <source>
        <dbReference type="ARBA" id="ARBA00022553"/>
    </source>
</evidence>
<dbReference type="Pfam" id="PF00512">
    <property type="entry name" value="HisKA"/>
    <property type="match status" value="1"/>
</dbReference>
<feature type="domain" description="PAS" evidence="13">
    <location>
        <begin position="144"/>
        <end position="213"/>
    </location>
</feature>
<feature type="domain" description="Response regulatory" evidence="12">
    <location>
        <begin position="521"/>
        <end position="633"/>
    </location>
</feature>
<comment type="catalytic activity">
    <reaction evidence="1">
        <text>ATP + protein L-histidine = ADP + protein N-phospho-L-histidine.</text>
        <dbReference type="EC" id="2.7.13.3"/>
    </reaction>
</comment>
<dbReference type="EC" id="2.7.13.3" evidence="3"/>
<dbReference type="InterPro" id="IPR004358">
    <property type="entry name" value="Sig_transdc_His_kin-like_C"/>
</dbReference>
<evidence type="ECO:0000256" key="1">
    <source>
        <dbReference type="ARBA" id="ARBA00000085"/>
    </source>
</evidence>
<dbReference type="CDD" id="cd00082">
    <property type="entry name" value="HisKA"/>
    <property type="match status" value="1"/>
</dbReference>
<dbReference type="EMBL" id="CP144373">
    <property type="protein sequence ID" value="XCH46161.1"/>
    <property type="molecule type" value="Genomic_DNA"/>
</dbReference>
<evidence type="ECO:0000259" key="12">
    <source>
        <dbReference type="PROSITE" id="PS50110"/>
    </source>
</evidence>
<evidence type="ECO:0000256" key="9">
    <source>
        <dbReference type="ARBA" id="ARBA00023012"/>
    </source>
</evidence>
<dbReference type="PROSITE" id="PS50109">
    <property type="entry name" value="HIS_KIN"/>
    <property type="match status" value="1"/>
</dbReference>
<dbReference type="InterPro" id="IPR003660">
    <property type="entry name" value="HAMP_dom"/>
</dbReference>
<dbReference type="AlphaFoldDB" id="A0AAU8GU96"/>
<comment type="subcellular location">
    <subcellularLocation>
        <location evidence="2">Membrane</location>
    </subcellularLocation>
</comment>
<dbReference type="SUPFAM" id="SSF55785">
    <property type="entry name" value="PYP-like sensor domain (PAS domain)"/>
    <property type="match status" value="1"/>
</dbReference>
<evidence type="ECO:0000256" key="2">
    <source>
        <dbReference type="ARBA" id="ARBA00004370"/>
    </source>
</evidence>
<dbReference type="Gene3D" id="3.30.450.20">
    <property type="entry name" value="PAS domain"/>
    <property type="match status" value="1"/>
</dbReference>
<evidence type="ECO:0000259" key="13">
    <source>
        <dbReference type="PROSITE" id="PS50112"/>
    </source>
</evidence>
<keyword evidence="6" id="KW-0547">Nucleotide-binding</keyword>
<dbReference type="SMART" id="SM00388">
    <property type="entry name" value="HisKA"/>
    <property type="match status" value="1"/>
</dbReference>
<dbReference type="InterPro" id="IPR005467">
    <property type="entry name" value="His_kinase_dom"/>
</dbReference>
<dbReference type="PROSITE" id="PS50112">
    <property type="entry name" value="PAS"/>
    <property type="match status" value="1"/>
</dbReference>
<evidence type="ECO:0000256" key="6">
    <source>
        <dbReference type="ARBA" id="ARBA00022741"/>
    </source>
</evidence>
<dbReference type="InterPro" id="IPR003594">
    <property type="entry name" value="HATPase_dom"/>
</dbReference>
<dbReference type="SMART" id="SM00091">
    <property type="entry name" value="PAS"/>
    <property type="match status" value="1"/>
</dbReference>
<dbReference type="SUPFAM" id="SSF55874">
    <property type="entry name" value="ATPase domain of HSP90 chaperone/DNA topoisomerase II/histidine kinase"/>
    <property type="match status" value="1"/>
</dbReference>
<dbReference type="PANTHER" id="PTHR43065:SF46">
    <property type="entry name" value="C4-DICARBOXYLATE TRANSPORT SENSOR PROTEIN DCTB"/>
    <property type="match status" value="1"/>
</dbReference>
<keyword evidence="9" id="KW-0902">Two-component regulatory system</keyword>
<dbReference type="GO" id="GO:0005524">
    <property type="term" value="F:ATP binding"/>
    <property type="evidence" value="ECO:0007669"/>
    <property type="project" value="UniProtKB-KW"/>
</dbReference>
<feature type="modified residue" description="4-aspartylphosphate" evidence="10">
    <location>
        <position position="572"/>
    </location>
</feature>
<dbReference type="PROSITE" id="PS50885">
    <property type="entry name" value="HAMP"/>
    <property type="match status" value="1"/>
</dbReference>
<gene>
    <name evidence="15" type="ORF">V4D30_07410</name>
</gene>
<reference evidence="15" key="1">
    <citation type="submission" date="2024-01" db="EMBL/GenBank/DDBJ databases">
        <title>The first autotrophic representatives of the genus Thermodesulfovibrio.</title>
        <authorList>
            <person name="Maltseva A.I."/>
            <person name="Elcheninov A.G."/>
            <person name="Kublanov I.V."/>
            <person name="Lebedinsky A.V."/>
            <person name="Frolov E.N."/>
        </authorList>
    </citation>
    <scope>NUCLEOTIDE SEQUENCE</scope>
    <source>
        <strain evidence="15">3907-1M</strain>
    </source>
</reference>
<keyword evidence="5" id="KW-0808">Transferase</keyword>
<dbReference type="NCBIfam" id="TIGR00229">
    <property type="entry name" value="sensory_box"/>
    <property type="match status" value="1"/>
</dbReference>
<dbReference type="CDD" id="cd00156">
    <property type="entry name" value="REC"/>
    <property type="match status" value="1"/>
</dbReference>
<evidence type="ECO:0000256" key="3">
    <source>
        <dbReference type="ARBA" id="ARBA00012438"/>
    </source>
</evidence>
<name>A0AAU8GU96_9BACT</name>
<dbReference type="Pfam" id="PF02518">
    <property type="entry name" value="HATPase_c"/>
    <property type="match status" value="1"/>
</dbReference>
<dbReference type="Gene3D" id="3.40.50.2300">
    <property type="match status" value="1"/>
</dbReference>
<evidence type="ECO:0000256" key="7">
    <source>
        <dbReference type="ARBA" id="ARBA00022777"/>
    </source>
</evidence>
<dbReference type="GO" id="GO:0000155">
    <property type="term" value="F:phosphorelay sensor kinase activity"/>
    <property type="evidence" value="ECO:0007669"/>
    <property type="project" value="InterPro"/>
</dbReference>
<organism evidence="15">
    <name type="scientific">Thermodesulfovibrio autotrophicus</name>
    <dbReference type="NCBI Taxonomy" id="3118333"/>
    <lineage>
        <taxon>Bacteria</taxon>
        <taxon>Pseudomonadati</taxon>
        <taxon>Nitrospirota</taxon>
        <taxon>Thermodesulfovibrionia</taxon>
        <taxon>Thermodesulfovibrionales</taxon>
        <taxon>Thermodesulfovibrionaceae</taxon>
        <taxon>Thermodesulfovibrio</taxon>
    </lineage>
</organism>